<feature type="binding site" evidence="14">
    <location>
        <position position="186"/>
    </location>
    <ligand>
        <name>substrate</name>
    </ligand>
</feature>
<feature type="compositionally biased region" description="Basic residues" evidence="16">
    <location>
        <begin position="10"/>
        <end position="21"/>
    </location>
</feature>
<evidence type="ECO:0000256" key="15">
    <source>
        <dbReference type="PIRSR" id="PIRSR000977-2"/>
    </source>
</evidence>
<keyword evidence="8" id="KW-0269">Exonuclease</keyword>
<dbReference type="InterPro" id="IPR034747">
    <property type="entry name" value="EXOI_SH3"/>
</dbReference>
<sequence>MPRVFPCTRSVRKSGRRRSKSRPWTLSRDATFYWHDYETFGADPSRDRPVQFAGLRTDAELNPVGEPLVIFSRPAGDFLPQPQACLVTGITPQLALEQGVPEAEFIRQIHQELAAPGTCGVGYNSLRFDDEVTRYTLYRNFCDPYAREWQNGNSRWDIIDMVRACYALRPEGIEWPLREDGLPSFRLEDLTAANGIAHEAAHDALSDVHATIAMARLIKDRQPRLYDYVLRHRDKHSVSSLLDLDSMKPVLHVSGMFGALRHNIALIVPLAMHPKNKNEVICYDLMADPAVLVQSSPEQLRDLLYTRTEELPEGVERPGLKSVHINKCPILVTARMADPDTAARLGISGDQCRAHLAALREYRQRDPAAFTGKLQAVYAGRNFAQVSDPDRMLYSGGFFSDADKRLMDEVRQCTPEELATATFPFADDRLPEMLFRYRARNYPDSLSPEERKRWEEFRFHRLTEPDAGASICMEEYQELIQALVESGELSLPQCELMERLLEYSDSLLV</sequence>
<dbReference type="InterPro" id="IPR058561">
    <property type="entry name" value="Exonuc_1_C"/>
</dbReference>
<evidence type="ECO:0000256" key="3">
    <source>
        <dbReference type="ARBA" id="ARBA00019900"/>
    </source>
</evidence>
<evidence type="ECO:0000256" key="6">
    <source>
        <dbReference type="ARBA" id="ARBA00022763"/>
    </source>
</evidence>
<dbReference type="Pfam" id="PF00929">
    <property type="entry name" value="RNase_T"/>
    <property type="match status" value="1"/>
</dbReference>
<evidence type="ECO:0000313" key="20">
    <source>
        <dbReference type="Proteomes" id="UP000295554"/>
    </source>
</evidence>
<dbReference type="Gene3D" id="1.20.1280.70">
    <property type="entry name" value="Exonuclease ExoI, domain 3"/>
    <property type="match status" value="1"/>
</dbReference>
<evidence type="ECO:0000256" key="1">
    <source>
        <dbReference type="ARBA" id="ARBA00000563"/>
    </source>
</evidence>
<dbReference type="Pfam" id="PF08411">
    <property type="entry name" value="ExoI_SH3"/>
    <property type="match status" value="1"/>
</dbReference>
<accession>A0A4R5LPB3</accession>
<keyword evidence="5 15" id="KW-0479">Metal-binding</keyword>
<dbReference type="InterPro" id="IPR013620">
    <property type="entry name" value="Exonuc_1_SH3"/>
</dbReference>
<evidence type="ECO:0000256" key="10">
    <source>
        <dbReference type="ARBA" id="ARBA00023125"/>
    </source>
</evidence>
<evidence type="ECO:0000256" key="16">
    <source>
        <dbReference type="SAM" id="MobiDB-lite"/>
    </source>
</evidence>
<comment type="caution">
    <text evidence="19">The sequence shown here is derived from an EMBL/GenBank/DDBJ whole genome shotgun (WGS) entry which is preliminary data.</text>
</comment>
<comment type="subunit">
    <text evidence="13">Monomer. Interacts with ssb (via C-terminus); this interaction stimulates the exonuclease activity by recruiting the enzyme to its substrate.</text>
</comment>
<dbReference type="GO" id="GO:0006281">
    <property type="term" value="P:DNA repair"/>
    <property type="evidence" value="ECO:0007669"/>
    <property type="project" value="UniProtKB-KW"/>
</dbReference>
<dbReference type="PROSITE" id="PS51785">
    <property type="entry name" value="EXOI_C"/>
    <property type="match status" value="1"/>
</dbReference>
<dbReference type="SUPFAM" id="SSF53098">
    <property type="entry name" value="Ribonuclease H-like"/>
    <property type="match status" value="1"/>
</dbReference>
<keyword evidence="11" id="KW-0234">DNA repair</keyword>
<keyword evidence="20" id="KW-1185">Reference proteome</keyword>
<evidence type="ECO:0000313" key="19">
    <source>
        <dbReference type="EMBL" id="TDG12382.1"/>
    </source>
</evidence>
<keyword evidence="4" id="KW-0540">Nuclease</keyword>
<dbReference type="InterPro" id="IPR013520">
    <property type="entry name" value="Ribonucl_H"/>
</dbReference>
<dbReference type="InterPro" id="IPR036397">
    <property type="entry name" value="RNaseH_sf"/>
</dbReference>
<evidence type="ECO:0000256" key="13">
    <source>
        <dbReference type="ARBA" id="ARBA00046792"/>
    </source>
</evidence>
<evidence type="ECO:0000256" key="11">
    <source>
        <dbReference type="ARBA" id="ARBA00023204"/>
    </source>
</evidence>
<comment type="catalytic activity">
    <reaction evidence="1">
        <text>Exonucleolytic cleavage in the 3'- to 5'-direction to yield nucleoside 5'-phosphates.</text>
        <dbReference type="EC" id="3.1.11.1"/>
    </reaction>
</comment>
<dbReference type="Gene3D" id="3.30.420.10">
    <property type="entry name" value="Ribonuclease H-like superfamily/Ribonuclease H"/>
    <property type="match status" value="1"/>
</dbReference>
<dbReference type="Gene3D" id="3.30.1520.20">
    <property type="entry name" value="Exonuclease ExoI, domain 2"/>
    <property type="match status" value="1"/>
</dbReference>
<evidence type="ECO:0000256" key="9">
    <source>
        <dbReference type="ARBA" id="ARBA00022842"/>
    </source>
</evidence>
<organism evidence="19 20">
    <name type="scientific">Seongchinamella unica</name>
    <dbReference type="NCBI Taxonomy" id="2547392"/>
    <lineage>
        <taxon>Bacteria</taxon>
        <taxon>Pseudomonadati</taxon>
        <taxon>Pseudomonadota</taxon>
        <taxon>Gammaproteobacteria</taxon>
        <taxon>Cellvibrionales</taxon>
        <taxon>Halieaceae</taxon>
        <taxon>Seongchinamella</taxon>
    </lineage>
</organism>
<feature type="binding site" evidence="15">
    <location>
        <position position="207"/>
    </location>
    <ligand>
        <name>Mg(2+)</name>
        <dbReference type="ChEBI" id="CHEBI:18420"/>
        <label>2</label>
    </ligand>
</feature>
<feature type="domain" description="ExoI SH3-like" evidence="17">
    <location>
        <begin position="223"/>
        <end position="382"/>
    </location>
</feature>
<feature type="binding site" evidence="15">
    <location>
        <position position="36"/>
    </location>
    <ligand>
        <name>Mg(2+)</name>
        <dbReference type="ChEBI" id="CHEBI:18420"/>
        <label>1</label>
    </ligand>
</feature>
<dbReference type="FunFam" id="1.20.1280.70:FF:000001">
    <property type="entry name" value="Exodeoxyribonuclease I"/>
    <property type="match status" value="1"/>
</dbReference>
<keyword evidence="9 15" id="KW-0460">Magnesium</keyword>
<dbReference type="GO" id="GO:0003677">
    <property type="term" value="F:DNA binding"/>
    <property type="evidence" value="ECO:0007669"/>
    <property type="project" value="UniProtKB-KW"/>
</dbReference>
<evidence type="ECO:0000259" key="18">
    <source>
        <dbReference type="PROSITE" id="PS51785"/>
    </source>
</evidence>
<dbReference type="Pfam" id="PF26016">
    <property type="entry name" value="ExoI_C"/>
    <property type="match status" value="1"/>
</dbReference>
<dbReference type="InterPro" id="IPR038649">
    <property type="entry name" value="EXOI_SH3_sf"/>
</dbReference>
<gene>
    <name evidence="19" type="primary">sbcB</name>
    <name evidence="19" type="ORF">E2F43_12240</name>
</gene>
<dbReference type="Gene3D" id="1.10.287.1240">
    <property type="match status" value="1"/>
</dbReference>
<dbReference type="GO" id="GO:0008310">
    <property type="term" value="F:single-stranded DNA 3'-5' DNA exonuclease activity"/>
    <property type="evidence" value="ECO:0007669"/>
    <property type="project" value="UniProtKB-EC"/>
</dbReference>
<evidence type="ECO:0000256" key="4">
    <source>
        <dbReference type="ARBA" id="ARBA00022722"/>
    </source>
</evidence>
<dbReference type="FunFam" id="3.30.420.10:FF:000033">
    <property type="entry name" value="Exodeoxyribonuclease I"/>
    <property type="match status" value="1"/>
</dbReference>
<dbReference type="InterPro" id="IPR023607">
    <property type="entry name" value="Exodeoxyribonuclease_I"/>
</dbReference>
<evidence type="ECO:0000256" key="2">
    <source>
        <dbReference type="ARBA" id="ARBA00012108"/>
    </source>
</evidence>
<dbReference type="NCBIfam" id="NF008746">
    <property type="entry name" value="PRK11779.1"/>
    <property type="match status" value="1"/>
</dbReference>
<keyword evidence="6" id="KW-0227">DNA damage</keyword>
<dbReference type="OrthoDB" id="9763470at2"/>
<dbReference type="AlphaFoldDB" id="A0A4R5LPB3"/>
<feature type="domain" description="ExoI C-terminal" evidence="18">
    <location>
        <begin position="385"/>
        <end position="508"/>
    </location>
</feature>
<dbReference type="EC" id="3.1.11.1" evidence="2"/>
<keyword evidence="7 19" id="KW-0378">Hydrolase</keyword>
<evidence type="ECO:0000256" key="8">
    <source>
        <dbReference type="ARBA" id="ARBA00022839"/>
    </source>
</evidence>
<feature type="binding site" evidence="14">
    <location>
        <position position="38"/>
    </location>
    <ligand>
        <name>substrate</name>
    </ligand>
</feature>
<keyword evidence="10" id="KW-0238">DNA-binding</keyword>
<reference evidence="19 20" key="1">
    <citation type="submission" date="2019-03" db="EMBL/GenBank/DDBJ databases">
        <title>Seongchinamella monodicae gen. nov., sp. nov., a novel member of the Gammaproteobacteria isolated from a tidal mudflat of beach.</title>
        <authorList>
            <person name="Yang H.G."/>
            <person name="Kang J.W."/>
            <person name="Lee S.D."/>
        </authorList>
    </citation>
    <scope>NUCLEOTIDE SEQUENCE [LARGE SCALE GENOMIC DNA]</scope>
    <source>
        <strain evidence="19 20">GH4-78</strain>
    </source>
</reference>
<dbReference type="EMBL" id="SMSE01000003">
    <property type="protein sequence ID" value="TDG12382.1"/>
    <property type="molecule type" value="Genomic_DNA"/>
</dbReference>
<dbReference type="PROSITE" id="PS51784">
    <property type="entry name" value="EXOI_SH3"/>
    <property type="match status" value="1"/>
</dbReference>
<evidence type="ECO:0000256" key="12">
    <source>
        <dbReference type="ARBA" id="ARBA00031220"/>
    </source>
</evidence>
<dbReference type="Proteomes" id="UP000295554">
    <property type="component" value="Unassembled WGS sequence"/>
</dbReference>
<comment type="cofactor">
    <cofactor evidence="15">
        <name>Mg(2+)</name>
        <dbReference type="ChEBI" id="CHEBI:18420"/>
    </cofactor>
    <text evidence="15">Binds 2 Mg(2+) ions per monomer.</text>
</comment>
<feature type="binding site" evidence="15">
    <location>
        <position position="38"/>
    </location>
    <ligand>
        <name>Mg(2+)</name>
        <dbReference type="ChEBI" id="CHEBI:18420"/>
        <label>2</label>
    </ligand>
</feature>
<dbReference type="CDD" id="cd06138">
    <property type="entry name" value="ExoI_N"/>
    <property type="match status" value="1"/>
</dbReference>
<evidence type="ECO:0000256" key="14">
    <source>
        <dbReference type="PIRSR" id="PIRSR000977-1"/>
    </source>
</evidence>
<dbReference type="GO" id="GO:0046872">
    <property type="term" value="F:metal ion binding"/>
    <property type="evidence" value="ECO:0007669"/>
    <property type="project" value="UniProtKB-KW"/>
</dbReference>
<feature type="region of interest" description="Disordered" evidence="16">
    <location>
        <begin position="1"/>
        <end position="22"/>
    </location>
</feature>
<evidence type="ECO:0000256" key="7">
    <source>
        <dbReference type="ARBA" id="ARBA00022801"/>
    </source>
</evidence>
<dbReference type="InterPro" id="IPR012337">
    <property type="entry name" value="RNaseH-like_sf"/>
</dbReference>
<protein>
    <recommendedName>
        <fullName evidence="3">Exodeoxyribonuclease I</fullName>
        <ecNumber evidence="2">3.1.11.1</ecNumber>
    </recommendedName>
    <alternativeName>
        <fullName evidence="12">DNA deoxyribophosphodiesterase</fullName>
    </alternativeName>
</protein>
<evidence type="ECO:0000259" key="17">
    <source>
        <dbReference type="PROSITE" id="PS51784"/>
    </source>
</evidence>
<dbReference type="PIRSF" id="PIRSF000977">
    <property type="entry name" value="Exodeoxyribonuclease_I"/>
    <property type="match status" value="1"/>
</dbReference>
<name>A0A4R5LPB3_9GAMM</name>
<evidence type="ECO:0000256" key="5">
    <source>
        <dbReference type="ARBA" id="ARBA00022723"/>
    </source>
</evidence>
<proteinExistence type="predicted"/>